<reference evidence="8 9" key="1">
    <citation type="submission" date="2022-04" db="EMBL/GenBank/DDBJ databases">
        <title>Genome sequence of C. roseum typestrain.</title>
        <authorList>
            <person name="Poehlein A."/>
            <person name="Schoch T."/>
            <person name="Duerre P."/>
            <person name="Daniel R."/>
        </authorList>
    </citation>
    <scope>NUCLEOTIDE SEQUENCE [LARGE SCALE GENOMIC DNA]</scope>
    <source>
        <strain evidence="8 9">DSM 7320</strain>
    </source>
</reference>
<dbReference type="PROSITE" id="PS50111">
    <property type="entry name" value="CHEMOTAXIS_TRANSDUC_2"/>
    <property type="match status" value="1"/>
</dbReference>
<dbReference type="Gene3D" id="3.30.450.20">
    <property type="entry name" value="PAS domain"/>
    <property type="match status" value="1"/>
</dbReference>
<dbReference type="Proteomes" id="UP000190951">
    <property type="component" value="Chromosome"/>
</dbReference>
<keyword evidence="3" id="KW-0812">Transmembrane</keyword>
<keyword evidence="2" id="KW-1003">Cell membrane</keyword>
<dbReference type="InterPro" id="IPR003660">
    <property type="entry name" value="HAMP_dom"/>
</dbReference>
<dbReference type="PROSITE" id="PS50885">
    <property type="entry name" value="HAMP"/>
    <property type="match status" value="1"/>
</dbReference>
<dbReference type="Gene3D" id="1.10.287.950">
    <property type="entry name" value="Methyl-accepting chemotaxis protein"/>
    <property type="match status" value="1"/>
</dbReference>
<keyword evidence="6" id="KW-0807">Transducer</keyword>
<evidence type="ECO:0000256" key="2">
    <source>
        <dbReference type="ARBA" id="ARBA00022475"/>
    </source>
</evidence>
<keyword evidence="5" id="KW-0472">Membrane</keyword>
<evidence type="ECO:0000256" key="6">
    <source>
        <dbReference type="ARBA" id="ARBA00023224"/>
    </source>
</evidence>
<dbReference type="SMART" id="SM01049">
    <property type="entry name" value="Cache_2"/>
    <property type="match status" value="1"/>
</dbReference>
<dbReference type="SUPFAM" id="SSF58104">
    <property type="entry name" value="Methyl-accepting chemotaxis protein (MCP) signaling domain"/>
    <property type="match status" value="1"/>
</dbReference>
<evidence type="ECO:0000256" key="7">
    <source>
        <dbReference type="ARBA" id="ARBA00029447"/>
    </source>
</evidence>
<dbReference type="KEGG" id="crw:CROST_036100"/>
<dbReference type="PANTHER" id="PTHR32089:SF112">
    <property type="entry name" value="LYSOZYME-LIKE PROTEIN-RELATED"/>
    <property type="match status" value="1"/>
</dbReference>
<evidence type="ECO:0000313" key="9">
    <source>
        <dbReference type="Proteomes" id="UP000190951"/>
    </source>
</evidence>
<dbReference type="CDD" id="cd06225">
    <property type="entry name" value="HAMP"/>
    <property type="match status" value="1"/>
</dbReference>
<dbReference type="Pfam" id="PF00015">
    <property type="entry name" value="MCPsignal"/>
    <property type="match status" value="1"/>
</dbReference>
<dbReference type="AlphaFoldDB" id="A0A1S8KYM1"/>
<evidence type="ECO:0000256" key="5">
    <source>
        <dbReference type="ARBA" id="ARBA00023136"/>
    </source>
</evidence>
<dbReference type="STRING" id="84029.CROST_38600"/>
<dbReference type="EMBL" id="CP096983">
    <property type="protein sequence ID" value="URZ12865.1"/>
    <property type="molecule type" value="Genomic_DNA"/>
</dbReference>
<keyword evidence="4" id="KW-1133">Transmembrane helix</keyword>
<name>A0A1S8KYM1_9CLOT</name>
<dbReference type="InterPro" id="IPR033480">
    <property type="entry name" value="sCache_2"/>
</dbReference>
<dbReference type="Pfam" id="PF00672">
    <property type="entry name" value="HAMP"/>
    <property type="match status" value="1"/>
</dbReference>
<keyword evidence="9" id="KW-1185">Reference proteome</keyword>
<sequence length="589" mass="64984">MLREKKLKSKKSLGIKSCLILSFSIIIFITMSILSFVVYTKSKKALTNLGEDALRNRINMAITEMEILQNQVDNKKLTLKNAQEIFRQKMLGPKNSNNKTRPFNKNLELNISAYMYAIDSKGIEKMHPKKEGENISNMVDPKGNNVTNLIINEGNSPKNKGIIHFYWKNPGETSMKPKTNAVGYFKPWDWYINVGAYDSDFYKPANTILYFTLLVAILNLLIGSLLIYIIISKKIDPLKNIKYAMAKAASGKLTVRADIKYNDEIGNISSAFNTMMDKIQEIVVKIKDSSNEIQDKSQNLTSTSEELSSSTEEVEKIISTVSTGANLQVSDLAKASELLNSLNDNMQLISTKLGAVKTEGDTANSKIDLGESEITNLLTSMDTIKTSFQAVVTKIRTLNASITEIVATTKFINEISEDTNLLALNAAIEAARAGEAGRGFSVVSEKIRELAEQTQSLTNKITSLTASLNDNTSEVISTTKNMETYFEAQSSSIKNTAIQFKNIFESINNIFPLIENSYTSMSEISSSKNTLLSKLDTLNSVAIKNSKTSDSVAVSSNNLASASQEVAINAQNLNIIASNLLNTVNNFEI</sequence>
<dbReference type="Gene3D" id="6.10.340.10">
    <property type="match status" value="1"/>
</dbReference>
<proteinExistence type="inferred from homology"/>
<comment type="subcellular location">
    <subcellularLocation>
        <location evidence="1">Cell membrane</location>
        <topology evidence="1">Multi-pass membrane protein</topology>
    </subcellularLocation>
</comment>
<dbReference type="PANTHER" id="PTHR32089">
    <property type="entry name" value="METHYL-ACCEPTING CHEMOTAXIS PROTEIN MCPB"/>
    <property type="match status" value="1"/>
</dbReference>
<evidence type="ECO:0000256" key="1">
    <source>
        <dbReference type="ARBA" id="ARBA00004651"/>
    </source>
</evidence>
<dbReference type="SMART" id="SM00283">
    <property type="entry name" value="MA"/>
    <property type="match status" value="1"/>
</dbReference>
<protein>
    <submittedName>
        <fullName evidence="8">Uncharacterized protein</fullName>
    </submittedName>
</protein>
<gene>
    <name evidence="8" type="ORF">CROST_036100</name>
</gene>
<comment type="similarity">
    <text evidence="7">Belongs to the methyl-accepting chemotaxis (MCP) protein family.</text>
</comment>
<dbReference type="GO" id="GO:0007165">
    <property type="term" value="P:signal transduction"/>
    <property type="evidence" value="ECO:0007669"/>
    <property type="project" value="UniProtKB-KW"/>
</dbReference>
<dbReference type="Pfam" id="PF17200">
    <property type="entry name" value="sCache_2"/>
    <property type="match status" value="1"/>
</dbReference>
<accession>A0A1S8KYM1</accession>
<dbReference type="GO" id="GO:0005886">
    <property type="term" value="C:plasma membrane"/>
    <property type="evidence" value="ECO:0007669"/>
    <property type="project" value="UniProtKB-SubCell"/>
</dbReference>
<dbReference type="SMART" id="SM00304">
    <property type="entry name" value="HAMP"/>
    <property type="match status" value="1"/>
</dbReference>
<dbReference type="RefSeq" id="WP_077832253.1">
    <property type="nucleotide sequence ID" value="NZ_CP096983.1"/>
</dbReference>
<evidence type="ECO:0000256" key="3">
    <source>
        <dbReference type="ARBA" id="ARBA00022692"/>
    </source>
</evidence>
<evidence type="ECO:0000256" key="4">
    <source>
        <dbReference type="ARBA" id="ARBA00022989"/>
    </source>
</evidence>
<organism evidence="8 9">
    <name type="scientific">Clostridium felsineum</name>
    <dbReference type="NCBI Taxonomy" id="36839"/>
    <lineage>
        <taxon>Bacteria</taxon>
        <taxon>Bacillati</taxon>
        <taxon>Bacillota</taxon>
        <taxon>Clostridia</taxon>
        <taxon>Eubacteriales</taxon>
        <taxon>Clostridiaceae</taxon>
        <taxon>Clostridium</taxon>
    </lineage>
</organism>
<dbReference type="InterPro" id="IPR004089">
    <property type="entry name" value="MCPsignal_dom"/>
</dbReference>
<evidence type="ECO:0000313" key="8">
    <source>
        <dbReference type="EMBL" id="URZ12865.1"/>
    </source>
</evidence>